<evidence type="ECO:0000313" key="3">
    <source>
        <dbReference type="Proteomes" id="UP000253961"/>
    </source>
</evidence>
<keyword evidence="1" id="KW-0472">Membrane</keyword>
<evidence type="ECO:0000256" key="1">
    <source>
        <dbReference type="SAM" id="Phobius"/>
    </source>
</evidence>
<feature type="transmembrane region" description="Helical" evidence="1">
    <location>
        <begin position="21"/>
        <end position="40"/>
    </location>
</feature>
<name>A0A369PY33_9SPHI</name>
<comment type="caution">
    <text evidence="2">The sequence shown here is derived from an EMBL/GenBank/DDBJ whole genome shotgun (WGS) entry which is preliminary data.</text>
</comment>
<keyword evidence="1" id="KW-1133">Transmembrane helix</keyword>
<accession>A0A369PY33</accession>
<dbReference type="RefSeq" id="WP_115402856.1">
    <property type="nucleotide sequence ID" value="NZ_QPKV01000004.1"/>
</dbReference>
<dbReference type="Proteomes" id="UP000253961">
    <property type="component" value="Unassembled WGS sequence"/>
</dbReference>
<dbReference type="Pfam" id="PF12732">
    <property type="entry name" value="YtxH"/>
    <property type="match status" value="1"/>
</dbReference>
<sequence>MKYRKLIGKCLAHKSNNNTQIALALVAGLAVGAIISVLFAPDSGSGTRGKIANKAKNLRYGFQDKYNLLKEKVFGVEAIENDIVEHEVPHFKHKVTKKRKSDIKEILEDAHQNDQVQEGQG</sequence>
<dbReference type="OrthoDB" id="766896at2"/>
<proteinExistence type="predicted"/>
<keyword evidence="3" id="KW-1185">Reference proteome</keyword>
<dbReference type="AlphaFoldDB" id="A0A369PY33"/>
<dbReference type="EMBL" id="QPKV01000004">
    <property type="protein sequence ID" value="RDC56125.1"/>
    <property type="molecule type" value="Genomic_DNA"/>
</dbReference>
<organism evidence="2 3">
    <name type="scientific">Pedobacter chinensis</name>
    <dbReference type="NCBI Taxonomy" id="2282421"/>
    <lineage>
        <taxon>Bacteria</taxon>
        <taxon>Pseudomonadati</taxon>
        <taxon>Bacteroidota</taxon>
        <taxon>Sphingobacteriia</taxon>
        <taxon>Sphingobacteriales</taxon>
        <taxon>Sphingobacteriaceae</taxon>
        <taxon>Pedobacter</taxon>
    </lineage>
</organism>
<dbReference type="InterPro" id="IPR024623">
    <property type="entry name" value="YtxH"/>
</dbReference>
<reference evidence="2 3" key="1">
    <citation type="submission" date="2018-07" db="EMBL/GenBank/DDBJ databases">
        <title>Pedobacter sp. nov., isolated from soil.</title>
        <authorList>
            <person name="Zhou L.Y."/>
            <person name="Du Z.J."/>
        </authorList>
    </citation>
    <scope>NUCLEOTIDE SEQUENCE [LARGE SCALE GENOMIC DNA]</scope>
    <source>
        <strain evidence="2 3">JDX94</strain>
    </source>
</reference>
<gene>
    <name evidence="2" type="ORF">DU508_10910</name>
</gene>
<evidence type="ECO:0000313" key="2">
    <source>
        <dbReference type="EMBL" id="RDC56125.1"/>
    </source>
</evidence>
<protein>
    <submittedName>
        <fullName evidence="2">YtxH domain-containing protein</fullName>
    </submittedName>
</protein>
<keyword evidence="1" id="KW-0812">Transmembrane</keyword>